<sequence>MDMDIKKWVPWNWFKKEEENTGATVPVQHKNAQEGIGAFPQLFSQLHNEMDRRFEQIFREFGSGRPLLSNMANGMLKPTLDLSASENEYTIAVEVPGVNESDLKIEIDKNTMIIRGEKKQEKEEKKKNYYRQERFYGSFQRILSLPEDADQDDIQATFQHGVLNITLPRKALPKPDVRQIAIKTV</sequence>
<accession>A0AAU8LYC9</accession>
<proteinExistence type="inferred from homology"/>
<dbReference type="PANTHER" id="PTHR11527">
    <property type="entry name" value="HEAT-SHOCK PROTEIN 20 FAMILY MEMBER"/>
    <property type="match status" value="1"/>
</dbReference>
<dbReference type="InterPro" id="IPR008978">
    <property type="entry name" value="HSP20-like_chaperone"/>
</dbReference>
<dbReference type="Pfam" id="PF00011">
    <property type="entry name" value="HSP20"/>
    <property type="match status" value="1"/>
</dbReference>
<protein>
    <submittedName>
        <fullName evidence="4">Hsp20/alpha crystallin family protein</fullName>
    </submittedName>
</protein>
<feature type="domain" description="SHSP" evidence="3">
    <location>
        <begin position="71"/>
        <end position="185"/>
    </location>
</feature>
<dbReference type="InterPro" id="IPR002068">
    <property type="entry name" value="A-crystallin/Hsp20_dom"/>
</dbReference>
<evidence type="ECO:0000256" key="2">
    <source>
        <dbReference type="RuleBase" id="RU003616"/>
    </source>
</evidence>
<evidence type="ECO:0000313" key="4">
    <source>
        <dbReference type="EMBL" id="XCN74558.1"/>
    </source>
</evidence>
<evidence type="ECO:0000256" key="1">
    <source>
        <dbReference type="PROSITE-ProRule" id="PRU00285"/>
    </source>
</evidence>
<dbReference type="CDD" id="cd06464">
    <property type="entry name" value="ACD_sHsps-like"/>
    <property type="match status" value="1"/>
</dbReference>
<name>A0AAU8LYC9_9BACT</name>
<dbReference type="KEGG" id="eaj:Q3M24_07390"/>
<comment type="similarity">
    <text evidence="1 2">Belongs to the small heat shock protein (HSP20) family.</text>
</comment>
<gene>
    <name evidence="4" type="ORF">Q3M24_07390</name>
</gene>
<dbReference type="AlphaFoldDB" id="A0AAU8LYC9"/>
<reference evidence="4" key="1">
    <citation type="journal article" date="2024" name="Syst. Appl. Microbiol.">
        <title>First single-strain enrichments of Electrothrix cable bacteria, description of E. aestuarii sp. nov. and E. rattekaaiensis sp. nov., and proposal of a cable bacteria taxonomy following the rules of the SeqCode.</title>
        <authorList>
            <person name="Plum-Jensen L.E."/>
            <person name="Schramm A."/>
            <person name="Marshall I.P.G."/>
        </authorList>
    </citation>
    <scope>NUCLEOTIDE SEQUENCE</scope>
    <source>
        <strain evidence="4">Rat1</strain>
    </source>
</reference>
<dbReference type="PROSITE" id="PS01031">
    <property type="entry name" value="SHSP"/>
    <property type="match status" value="1"/>
</dbReference>
<dbReference type="SUPFAM" id="SSF49764">
    <property type="entry name" value="HSP20-like chaperones"/>
    <property type="match status" value="1"/>
</dbReference>
<evidence type="ECO:0000259" key="3">
    <source>
        <dbReference type="PROSITE" id="PS01031"/>
    </source>
</evidence>
<dbReference type="InterPro" id="IPR031107">
    <property type="entry name" value="Small_HSP"/>
</dbReference>
<dbReference type="Gene3D" id="2.60.40.790">
    <property type="match status" value="1"/>
</dbReference>
<dbReference type="EMBL" id="CP159373">
    <property type="protein sequence ID" value="XCN74558.1"/>
    <property type="molecule type" value="Genomic_DNA"/>
</dbReference>
<organism evidence="4">
    <name type="scientific">Candidatus Electrothrix aestuarii</name>
    <dbReference type="NCBI Taxonomy" id="3062594"/>
    <lineage>
        <taxon>Bacteria</taxon>
        <taxon>Pseudomonadati</taxon>
        <taxon>Thermodesulfobacteriota</taxon>
        <taxon>Desulfobulbia</taxon>
        <taxon>Desulfobulbales</taxon>
        <taxon>Desulfobulbaceae</taxon>
        <taxon>Candidatus Electrothrix</taxon>
    </lineage>
</organism>
<reference evidence="4" key="2">
    <citation type="submission" date="2024-06" db="EMBL/GenBank/DDBJ databases">
        <authorList>
            <person name="Plum-Jensen L.E."/>
            <person name="Schramm A."/>
            <person name="Marshall I.P.G."/>
        </authorList>
    </citation>
    <scope>NUCLEOTIDE SEQUENCE</scope>
    <source>
        <strain evidence="4">Rat1</strain>
    </source>
</reference>